<dbReference type="EMBL" id="CP042831">
    <property type="protein sequence ID" value="QEE49460.1"/>
    <property type="molecule type" value="Genomic_DNA"/>
</dbReference>
<evidence type="ECO:0000313" key="3">
    <source>
        <dbReference type="Proteomes" id="UP000321222"/>
    </source>
</evidence>
<reference evidence="2 3" key="1">
    <citation type="submission" date="2019-08" db="EMBL/GenBank/DDBJ databases">
        <title>Flavobacterium alkalisoli sp. nov., isolated from rhizosphere soil of Suaeda salsa.</title>
        <authorList>
            <person name="Sun J.-Q."/>
            <person name="Xu L."/>
        </authorList>
    </citation>
    <scope>NUCLEOTIDE SEQUENCE [LARGE SCALE GENOMIC DNA]</scope>
    <source>
        <strain evidence="2 3">XS-5</strain>
    </source>
</reference>
<dbReference type="RefSeq" id="WP_147582973.1">
    <property type="nucleotide sequence ID" value="NZ_CP042831.1"/>
</dbReference>
<dbReference type="AlphaFoldDB" id="A0A5B9FR53"/>
<name>A0A5B9FR53_9FLAO</name>
<keyword evidence="3" id="KW-1185">Reference proteome</keyword>
<accession>A0A5B9FR53</accession>
<evidence type="ECO:0000313" key="2">
    <source>
        <dbReference type="EMBL" id="QEE49460.1"/>
    </source>
</evidence>
<dbReference type="Pfam" id="PF04230">
    <property type="entry name" value="PS_pyruv_trans"/>
    <property type="match status" value="1"/>
</dbReference>
<organism evidence="2 3">
    <name type="scientific">Flavobacterium alkalisoli</name>
    <dbReference type="NCBI Taxonomy" id="2602769"/>
    <lineage>
        <taxon>Bacteria</taxon>
        <taxon>Pseudomonadati</taxon>
        <taxon>Bacteroidota</taxon>
        <taxon>Flavobacteriia</taxon>
        <taxon>Flavobacteriales</taxon>
        <taxon>Flavobacteriaceae</taxon>
        <taxon>Flavobacterium</taxon>
    </lineage>
</organism>
<proteinExistence type="predicted"/>
<dbReference type="InterPro" id="IPR007345">
    <property type="entry name" value="Polysacch_pyruvyl_Trfase"/>
</dbReference>
<protein>
    <submittedName>
        <fullName evidence="2">Polysaccharide pyruvyl transferase family protein</fullName>
    </submittedName>
</protein>
<keyword evidence="2" id="KW-0808">Transferase</keyword>
<sequence length="350" mass="40270">MSNIFIPVVGQFTNIGDVLHRRELLSWLKNAGTLHIYVGNAPDSFIEGLKLDNKVVIYKSLIKWLIKLSFSGFNKTNFVFNPGEIRLGSRRLKGEILLFPFQCLVRLKNGKVLRVGIAAMSNSRSKNIWLWKLLFMPTSQVYWRTNHSRDLFGIGEVIPDLAFYDISNDLLENNVSREYLTISMRGDRPFPTDSWFKAVKNFATDYSLKIKVVAQVRMDNARTVEIASKLNADELIWPDKYTHTVQEEALCMIYEKTKLILSDRLHVLILAFSKGAIPANILPKLSEKVQHHFDVLGMENISILDSGYEDVLYEFLKEKYLDSQVLINLPKAKEKLDLCRNEIIRGLKKN</sequence>
<dbReference type="GO" id="GO:0016740">
    <property type="term" value="F:transferase activity"/>
    <property type="evidence" value="ECO:0007669"/>
    <property type="project" value="UniProtKB-KW"/>
</dbReference>
<dbReference type="Proteomes" id="UP000321222">
    <property type="component" value="Chromosome"/>
</dbReference>
<feature type="domain" description="Polysaccharide pyruvyl transferase" evidence="1">
    <location>
        <begin position="14"/>
        <end position="275"/>
    </location>
</feature>
<dbReference type="KEGG" id="fak:FUA48_07650"/>
<gene>
    <name evidence="2" type="ORF">FUA48_07650</name>
</gene>
<evidence type="ECO:0000259" key="1">
    <source>
        <dbReference type="Pfam" id="PF04230"/>
    </source>
</evidence>
<dbReference type="OrthoDB" id="477186at2"/>